<dbReference type="Proteomes" id="UP000253490">
    <property type="component" value="Unassembled WGS sequence"/>
</dbReference>
<evidence type="ECO:0000313" key="2">
    <source>
        <dbReference type="Proteomes" id="UP000253490"/>
    </source>
</evidence>
<gene>
    <name evidence="1" type="ORF">DES36_1086</name>
</gene>
<organism evidence="1 2">
    <name type="scientific">Alkalibaculum bacchi</name>
    <dbReference type="NCBI Taxonomy" id="645887"/>
    <lineage>
        <taxon>Bacteria</taxon>
        <taxon>Bacillati</taxon>
        <taxon>Bacillota</taxon>
        <taxon>Clostridia</taxon>
        <taxon>Eubacteriales</taxon>
        <taxon>Eubacteriaceae</taxon>
        <taxon>Alkalibaculum</taxon>
    </lineage>
</organism>
<protein>
    <submittedName>
        <fullName evidence="1">Uncharacterized protein</fullName>
    </submittedName>
</protein>
<dbReference type="AlphaFoldDB" id="A0A366I6F9"/>
<keyword evidence="2" id="KW-1185">Reference proteome</keyword>
<comment type="caution">
    <text evidence="1">The sequence shown here is derived from an EMBL/GenBank/DDBJ whole genome shotgun (WGS) entry which is preliminary data.</text>
</comment>
<reference evidence="1 2" key="1">
    <citation type="submission" date="2018-06" db="EMBL/GenBank/DDBJ databases">
        <title>Genomic Encyclopedia of Type Strains, Phase IV (KMG-IV): sequencing the most valuable type-strain genomes for metagenomic binning, comparative biology and taxonomic classification.</title>
        <authorList>
            <person name="Goeker M."/>
        </authorList>
    </citation>
    <scope>NUCLEOTIDE SEQUENCE [LARGE SCALE GENOMIC DNA]</scope>
    <source>
        <strain evidence="1 2">DSM 22112</strain>
    </source>
</reference>
<accession>A0A366I6F9</accession>
<evidence type="ECO:0000313" key="1">
    <source>
        <dbReference type="EMBL" id="RBP64394.1"/>
    </source>
</evidence>
<sequence length="60" mass="7008">MINREQEDESNRSLQQIEGDIGVKMQQSTHCALTMVMHSSFNKFLIIHLELFKTPIVIYN</sequence>
<proteinExistence type="predicted"/>
<name>A0A366I6F9_9FIRM</name>
<dbReference type="EMBL" id="QNRX01000008">
    <property type="protein sequence ID" value="RBP64394.1"/>
    <property type="molecule type" value="Genomic_DNA"/>
</dbReference>